<dbReference type="PANTHER" id="PTHR10887:SF515">
    <property type="entry name" value="P-LOOP CONTAINING NUCLEOSIDE TRIPHOSPHATE HYDROLASES SUPERFAMILY PROTEIN"/>
    <property type="match status" value="1"/>
</dbReference>
<keyword evidence="9" id="KW-1185">Reference proteome</keyword>
<dbReference type="PANTHER" id="PTHR10887">
    <property type="entry name" value="DNA2/NAM7 HELICASE FAMILY"/>
    <property type="match status" value="1"/>
</dbReference>
<dbReference type="Pfam" id="PF13087">
    <property type="entry name" value="AAA_12"/>
    <property type="match status" value="1"/>
</dbReference>
<dbReference type="InterPro" id="IPR045055">
    <property type="entry name" value="DNA2/NAM7-like"/>
</dbReference>
<dbReference type="AlphaFoldDB" id="A0AAP0BBV7"/>
<dbReference type="GO" id="GO:0005694">
    <property type="term" value="C:chromosome"/>
    <property type="evidence" value="ECO:0007669"/>
    <property type="project" value="UniProtKB-ARBA"/>
</dbReference>
<dbReference type="InterPro" id="IPR041679">
    <property type="entry name" value="DNA2/NAM7-like_C"/>
</dbReference>
<dbReference type="GO" id="GO:0005524">
    <property type="term" value="F:ATP binding"/>
    <property type="evidence" value="ECO:0007669"/>
    <property type="project" value="UniProtKB-KW"/>
</dbReference>
<dbReference type="InterPro" id="IPR041677">
    <property type="entry name" value="DNA2/NAM7_AAA_11"/>
</dbReference>
<dbReference type="Gene3D" id="3.40.50.300">
    <property type="entry name" value="P-loop containing nucleotide triphosphate hydrolases"/>
    <property type="match status" value="2"/>
</dbReference>
<reference evidence="8 9" key="1">
    <citation type="journal article" date="2022" name="Nat. Plants">
        <title>Genomes of leafy and leafless Platanthera orchids illuminate the evolution of mycoheterotrophy.</title>
        <authorList>
            <person name="Li M.H."/>
            <person name="Liu K.W."/>
            <person name="Li Z."/>
            <person name="Lu H.C."/>
            <person name="Ye Q.L."/>
            <person name="Zhang D."/>
            <person name="Wang J.Y."/>
            <person name="Li Y.F."/>
            <person name="Zhong Z.M."/>
            <person name="Liu X."/>
            <person name="Yu X."/>
            <person name="Liu D.K."/>
            <person name="Tu X.D."/>
            <person name="Liu B."/>
            <person name="Hao Y."/>
            <person name="Liao X.Y."/>
            <person name="Jiang Y.T."/>
            <person name="Sun W.H."/>
            <person name="Chen J."/>
            <person name="Chen Y.Q."/>
            <person name="Ai Y."/>
            <person name="Zhai J.W."/>
            <person name="Wu S.S."/>
            <person name="Zhou Z."/>
            <person name="Hsiao Y.Y."/>
            <person name="Wu W.L."/>
            <person name="Chen Y.Y."/>
            <person name="Lin Y.F."/>
            <person name="Hsu J.L."/>
            <person name="Li C.Y."/>
            <person name="Wang Z.W."/>
            <person name="Zhao X."/>
            <person name="Zhong W.Y."/>
            <person name="Ma X.K."/>
            <person name="Ma L."/>
            <person name="Huang J."/>
            <person name="Chen G.Z."/>
            <person name="Huang M.Z."/>
            <person name="Huang L."/>
            <person name="Peng D.H."/>
            <person name="Luo Y.B."/>
            <person name="Zou S.Q."/>
            <person name="Chen S.P."/>
            <person name="Lan S."/>
            <person name="Tsai W.C."/>
            <person name="Van de Peer Y."/>
            <person name="Liu Z.J."/>
        </authorList>
    </citation>
    <scope>NUCLEOTIDE SEQUENCE [LARGE SCALE GENOMIC DNA]</scope>
    <source>
        <strain evidence="8">Lor287</strain>
    </source>
</reference>
<dbReference type="CDD" id="cd18808">
    <property type="entry name" value="SF1_C_Upf1"/>
    <property type="match status" value="1"/>
</dbReference>
<dbReference type="InterPro" id="IPR027417">
    <property type="entry name" value="P-loop_NTPase"/>
</dbReference>
<feature type="domain" description="DUF6469" evidence="7">
    <location>
        <begin position="2"/>
        <end position="81"/>
    </location>
</feature>
<proteinExistence type="predicted"/>
<sequence>MVGDIFALSVSKPVHVSDLTTNGSPYNLFLVTKTDVLYGFPPNYHEIMALQEIDLAINQYRGLYATQLINVTTYERIWLSLLKQFKLNEAQSEAILSCIAAMQSDQKSSINLIWGPPGTGKTKTVGILLWKLQSLKCRTLVCAPTNTAIREVASSLVNLIKESHVRPCIPLQDVLLFGNRDRMKIDEDLQEIFLDYRAEKLLGCFNRVTGLNPCLLEMKGFFRSCLNWYRNYFSEMKRCGNKDTALTFSKFSRNRYLSIKNKLVTCLNTLTSYLPRSFLPHKIFKNMMNLSKLLGKFWRFLVKLWETKVQVVGLLTSLLNKLKLPSITKIGEVRDFCLQHASLIFCTTSSSFKLNMIKMNRELECLVIDEAGQLKECESLIPLQLPGTKHVVLFGDERQLPAMVQSKMSAIAMFGRSLFERLSSLGYEKHLLNTQYRMHPSISLFPNANFYKNQIMDAPNVTDKRYERKYLTGQMYGAYSFINIEAGKETCDKLGKSLRNMVEVAVVLQILKELHKVSIKLRQKISVGIICPYKAQVLAVEGKIGKAYTFKPNFTVRVSSVDGFQGSEEDIILLTTVRSNHHGSVGFLSDHQRANVSLTRARHCLWILGNGPTLTRSGSIWGELVRDAKDRGCFFNAYEDKILYRTIMNACIELGQLDSLLCMDALRVS</sequence>
<dbReference type="GO" id="GO:0004386">
    <property type="term" value="F:helicase activity"/>
    <property type="evidence" value="ECO:0007669"/>
    <property type="project" value="UniProtKB-KW"/>
</dbReference>
<dbReference type="InterPro" id="IPR045529">
    <property type="entry name" value="DUF6469"/>
</dbReference>
<dbReference type="SUPFAM" id="SSF52540">
    <property type="entry name" value="P-loop containing nucleoside triphosphate hydrolases"/>
    <property type="match status" value="1"/>
</dbReference>
<evidence type="ECO:0000256" key="3">
    <source>
        <dbReference type="ARBA" id="ARBA00022806"/>
    </source>
</evidence>
<evidence type="ECO:0000256" key="2">
    <source>
        <dbReference type="ARBA" id="ARBA00022801"/>
    </source>
</evidence>
<comment type="caution">
    <text evidence="8">The sequence shown here is derived from an EMBL/GenBank/DDBJ whole genome shotgun (WGS) entry which is preliminary data.</text>
</comment>
<dbReference type="FunFam" id="3.40.50.300:FF:000326">
    <property type="entry name" value="P-loop containing nucleoside triphosphate hydrolase"/>
    <property type="match status" value="1"/>
</dbReference>
<dbReference type="GO" id="GO:0016787">
    <property type="term" value="F:hydrolase activity"/>
    <property type="evidence" value="ECO:0007669"/>
    <property type="project" value="UniProtKB-KW"/>
</dbReference>
<evidence type="ECO:0000259" key="6">
    <source>
        <dbReference type="Pfam" id="PF13087"/>
    </source>
</evidence>
<keyword evidence="1" id="KW-0547">Nucleotide-binding</keyword>
<dbReference type="InterPro" id="IPR047187">
    <property type="entry name" value="SF1_C_Upf1"/>
</dbReference>
<organism evidence="8 9">
    <name type="scientific">Platanthera zijinensis</name>
    <dbReference type="NCBI Taxonomy" id="2320716"/>
    <lineage>
        <taxon>Eukaryota</taxon>
        <taxon>Viridiplantae</taxon>
        <taxon>Streptophyta</taxon>
        <taxon>Embryophyta</taxon>
        <taxon>Tracheophyta</taxon>
        <taxon>Spermatophyta</taxon>
        <taxon>Magnoliopsida</taxon>
        <taxon>Liliopsida</taxon>
        <taxon>Asparagales</taxon>
        <taxon>Orchidaceae</taxon>
        <taxon>Orchidoideae</taxon>
        <taxon>Orchideae</taxon>
        <taxon>Orchidinae</taxon>
        <taxon>Platanthera</taxon>
    </lineage>
</organism>
<evidence type="ECO:0000259" key="7">
    <source>
        <dbReference type="Pfam" id="PF20073"/>
    </source>
</evidence>
<dbReference type="Pfam" id="PF13086">
    <property type="entry name" value="AAA_11"/>
    <property type="match status" value="1"/>
</dbReference>
<keyword evidence="2" id="KW-0378">Hydrolase</keyword>
<feature type="domain" description="DNA2/NAM7 helicase helicase" evidence="5">
    <location>
        <begin position="86"/>
        <end position="407"/>
    </location>
</feature>
<feature type="domain" description="DNA2/NAM7 helicase-like C-terminal" evidence="6">
    <location>
        <begin position="415"/>
        <end position="610"/>
    </location>
</feature>
<evidence type="ECO:0000313" key="9">
    <source>
        <dbReference type="Proteomes" id="UP001418222"/>
    </source>
</evidence>
<name>A0AAP0BBV7_9ASPA</name>
<dbReference type="Proteomes" id="UP001418222">
    <property type="component" value="Unassembled WGS sequence"/>
</dbReference>
<evidence type="ECO:0000256" key="1">
    <source>
        <dbReference type="ARBA" id="ARBA00022741"/>
    </source>
</evidence>
<accession>A0AAP0BBV7</accession>
<keyword evidence="3" id="KW-0347">Helicase</keyword>
<gene>
    <name evidence="8" type="ORF">KSP39_PZI012931</name>
</gene>
<protein>
    <submittedName>
        <fullName evidence="8">Uncharacterized protein</fullName>
    </submittedName>
</protein>
<evidence type="ECO:0000259" key="5">
    <source>
        <dbReference type="Pfam" id="PF13086"/>
    </source>
</evidence>
<evidence type="ECO:0000313" key="8">
    <source>
        <dbReference type="EMBL" id="KAK8935439.1"/>
    </source>
</evidence>
<dbReference type="Pfam" id="PF20073">
    <property type="entry name" value="DUF6469"/>
    <property type="match status" value="1"/>
</dbReference>
<keyword evidence="4" id="KW-0067">ATP-binding</keyword>
<dbReference type="EMBL" id="JBBWWQ010000011">
    <property type="protein sequence ID" value="KAK8935439.1"/>
    <property type="molecule type" value="Genomic_DNA"/>
</dbReference>
<evidence type="ECO:0000256" key="4">
    <source>
        <dbReference type="ARBA" id="ARBA00022840"/>
    </source>
</evidence>